<protein>
    <submittedName>
        <fullName evidence="1">Bm1543</fullName>
    </submittedName>
</protein>
<proteinExistence type="predicted"/>
<accession>A0A0J9Y861</accession>
<sequence>MTRHTNVVLFQGFTNFMPRFAIRTVCNLLDSEIVKIRNKEEAHTAYGLAGGKSFWLGLRRGIILFR</sequence>
<organism evidence="1">
    <name type="scientific">Brugia malayi</name>
    <name type="common">Filarial nematode worm</name>
    <dbReference type="NCBI Taxonomy" id="6279"/>
    <lineage>
        <taxon>Eukaryota</taxon>
        <taxon>Metazoa</taxon>
        <taxon>Ecdysozoa</taxon>
        <taxon>Nematoda</taxon>
        <taxon>Chromadorea</taxon>
        <taxon>Rhabditida</taxon>
        <taxon>Spirurina</taxon>
        <taxon>Spiruromorpha</taxon>
        <taxon>Filarioidea</taxon>
        <taxon>Onchocercidae</taxon>
        <taxon>Brugia</taxon>
    </lineage>
</organism>
<evidence type="ECO:0000313" key="1">
    <source>
        <dbReference type="EMBL" id="CDQ04049.1"/>
    </source>
</evidence>
<dbReference type="AlphaFoldDB" id="A0A0J9Y861"/>
<reference evidence="1" key="1">
    <citation type="journal article" date="2007" name="Science">
        <title>Draft genome of the filarial nematode parasite Brugia malayi.</title>
        <authorList>
            <person name="Ghedin E."/>
            <person name="Wang S."/>
            <person name="Spiro D."/>
            <person name="Caler E."/>
            <person name="Zhao Q."/>
            <person name="Crabtree J."/>
            <person name="Allen J.E."/>
            <person name="Delcher A.L."/>
            <person name="Guiliano D.B."/>
            <person name="Miranda-Saavedra D."/>
            <person name="Angiuoli S.V."/>
            <person name="Creasy T."/>
            <person name="Amedeo P."/>
            <person name="Haas B."/>
            <person name="El-Sayed N.M."/>
            <person name="Wortman J.R."/>
            <person name="Feldblyum T."/>
            <person name="Tallon L."/>
            <person name="Schatz M."/>
            <person name="Shumway M."/>
            <person name="Koo H."/>
            <person name="Salzberg S.L."/>
            <person name="Schobel S."/>
            <person name="Pertea M."/>
            <person name="Pop M."/>
            <person name="White O."/>
            <person name="Barton G.J."/>
            <person name="Carlow C.K."/>
            <person name="Crawford M.J."/>
            <person name="Daub J."/>
            <person name="Dimmic M.W."/>
            <person name="Estes C.F."/>
            <person name="Foster J.M."/>
            <person name="Ganatra M."/>
            <person name="Gregory W.F."/>
            <person name="Johnson N.M."/>
            <person name="Jin J."/>
            <person name="Komuniecki R."/>
            <person name="Korf I."/>
            <person name="Kumar S."/>
            <person name="Laney S."/>
            <person name="Li B.W."/>
            <person name="Li W."/>
            <person name="Lindblom T.H."/>
            <person name="Lustigman S."/>
            <person name="Ma D."/>
            <person name="Maina C.V."/>
            <person name="Martin D.M."/>
            <person name="McCarter J.P."/>
            <person name="McReynolds L."/>
            <person name="Mitreva M."/>
            <person name="Nutman T.B."/>
            <person name="Parkinson J."/>
            <person name="Peregrin-Alvarez J.M."/>
            <person name="Poole C."/>
            <person name="Ren Q."/>
            <person name="Saunders L."/>
            <person name="Sluder A.E."/>
            <person name="Smith K."/>
            <person name="Stanke M."/>
            <person name="Unnasch T.R."/>
            <person name="Ware J."/>
            <person name="Wei A.D."/>
            <person name="Weil G."/>
            <person name="Williams D.J."/>
            <person name="Zhang Y."/>
            <person name="Williams S.A."/>
            <person name="Fraser-Liggett C."/>
            <person name="Slatko B."/>
            <person name="Blaxter M.L."/>
            <person name="Scott A.L."/>
        </authorList>
    </citation>
    <scope>NUCLEOTIDE SEQUENCE</scope>
    <source>
        <strain evidence="1">FR3</strain>
    </source>
</reference>
<dbReference type="EMBL" id="LN857923">
    <property type="protein sequence ID" value="CDQ04049.1"/>
    <property type="molecule type" value="Genomic_DNA"/>
</dbReference>
<gene>
    <name evidence="1 2" type="ORF">Bm1543</name>
    <name evidence="1" type="ORF">BM_Bm1543</name>
</gene>
<reference evidence="1" key="2">
    <citation type="submission" date="2012-12" db="EMBL/GenBank/DDBJ databases">
        <authorList>
            <person name="Gao Y.W."/>
            <person name="Fan S.T."/>
            <person name="Sun H.T."/>
            <person name="Wang Z."/>
            <person name="Gao X.L."/>
            <person name="Li Y.G."/>
            <person name="Wang T.C."/>
            <person name="Zhang K."/>
            <person name="Xu W.W."/>
            <person name="Yu Z.J."/>
            <person name="Xia X.Z."/>
        </authorList>
    </citation>
    <scope>NUCLEOTIDE SEQUENCE</scope>
    <source>
        <strain evidence="1">FR3</strain>
    </source>
</reference>
<evidence type="ECO:0000313" key="2">
    <source>
        <dbReference type="WormBase" id="Bm1543"/>
    </source>
</evidence>
<dbReference type="SUPFAM" id="SSF56436">
    <property type="entry name" value="C-type lectin-like"/>
    <property type="match status" value="1"/>
</dbReference>
<dbReference type="WormBase" id="Bm1543">
    <property type="protein sequence ID" value="BM47184"/>
    <property type="gene ID" value="WBGene00221804"/>
</dbReference>
<dbReference type="InterPro" id="IPR016187">
    <property type="entry name" value="CTDL_fold"/>
</dbReference>
<name>A0A0J9Y861_BRUMA</name>